<dbReference type="InterPro" id="IPR003034">
    <property type="entry name" value="SAP_dom"/>
</dbReference>
<dbReference type="PROSITE" id="PS50800">
    <property type="entry name" value="SAP"/>
    <property type="match status" value="1"/>
</dbReference>
<keyword evidence="1" id="KW-0889">Transcription antitermination</keyword>
<dbReference type="InterPro" id="IPR008991">
    <property type="entry name" value="Translation_prot_SH3-like_sf"/>
</dbReference>
<evidence type="ECO:0000256" key="3">
    <source>
        <dbReference type="ARBA" id="ARBA00023163"/>
    </source>
</evidence>
<gene>
    <name evidence="5" type="ORF">PCAR00345_LOCUS22095</name>
</gene>
<evidence type="ECO:0000259" key="4">
    <source>
        <dbReference type="PROSITE" id="PS50800"/>
    </source>
</evidence>
<dbReference type="InterPro" id="IPR005824">
    <property type="entry name" value="KOW"/>
</dbReference>
<dbReference type="Pfam" id="PF02357">
    <property type="entry name" value="NusG"/>
    <property type="match status" value="1"/>
</dbReference>
<dbReference type="AlphaFoldDB" id="A0A7S4BL64"/>
<name>A0A7S4BL64_CHRCT</name>
<dbReference type="CDD" id="cd06091">
    <property type="entry name" value="KOW_NusG"/>
    <property type="match status" value="1"/>
</dbReference>
<reference evidence="5" key="1">
    <citation type="submission" date="2021-01" db="EMBL/GenBank/DDBJ databases">
        <authorList>
            <person name="Corre E."/>
            <person name="Pelletier E."/>
            <person name="Niang G."/>
            <person name="Scheremetjew M."/>
            <person name="Finn R."/>
            <person name="Kale V."/>
            <person name="Holt S."/>
            <person name="Cochrane G."/>
            <person name="Meng A."/>
            <person name="Brown T."/>
            <person name="Cohen L."/>
        </authorList>
    </citation>
    <scope>NUCLEOTIDE SEQUENCE</scope>
    <source>
        <strain evidence="5">CCMP645</strain>
    </source>
</reference>
<dbReference type="SMART" id="SM00739">
    <property type="entry name" value="KOW"/>
    <property type="match status" value="1"/>
</dbReference>
<dbReference type="GO" id="GO:0031564">
    <property type="term" value="P:transcription antitermination"/>
    <property type="evidence" value="ECO:0007669"/>
    <property type="project" value="UniProtKB-KW"/>
</dbReference>
<dbReference type="PANTHER" id="PTHR30265:SF4">
    <property type="entry name" value="KOW MOTIF FAMILY PROTEIN, EXPRESSED"/>
    <property type="match status" value="1"/>
</dbReference>
<dbReference type="Gene3D" id="1.10.720.30">
    <property type="entry name" value="SAP domain"/>
    <property type="match status" value="1"/>
</dbReference>
<keyword evidence="3" id="KW-0804">Transcription</keyword>
<dbReference type="SMART" id="SM00513">
    <property type="entry name" value="SAP"/>
    <property type="match status" value="1"/>
</dbReference>
<dbReference type="SUPFAM" id="SSF82679">
    <property type="entry name" value="N-utilization substance G protein NusG, N-terminal domain"/>
    <property type="match status" value="1"/>
</dbReference>
<dbReference type="InterPro" id="IPR014722">
    <property type="entry name" value="Rib_uL2_dom2"/>
</dbReference>
<dbReference type="EMBL" id="HBIZ01034678">
    <property type="protein sequence ID" value="CAE0769483.1"/>
    <property type="molecule type" value="Transcribed_RNA"/>
</dbReference>
<dbReference type="InterPro" id="IPR036735">
    <property type="entry name" value="NGN_dom_sf"/>
</dbReference>
<feature type="domain" description="SAP" evidence="4">
    <location>
        <begin position="161"/>
        <end position="195"/>
    </location>
</feature>
<accession>A0A7S4BL64</accession>
<evidence type="ECO:0000256" key="1">
    <source>
        <dbReference type="ARBA" id="ARBA00022814"/>
    </source>
</evidence>
<evidence type="ECO:0000313" key="5">
    <source>
        <dbReference type="EMBL" id="CAE0769483.1"/>
    </source>
</evidence>
<dbReference type="PANTHER" id="PTHR30265">
    <property type="entry name" value="RHO-INTERACTING TRANSCRIPTION TERMINATION FACTOR NUSG"/>
    <property type="match status" value="1"/>
</dbReference>
<dbReference type="InterPro" id="IPR036361">
    <property type="entry name" value="SAP_dom_sf"/>
</dbReference>
<organism evidence="5">
    <name type="scientific">Chrysotila carterae</name>
    <name type="common">Marine alga</name>
    <name type="synonym">Syracosphaera carterae</name>
    <dbReference type="NCBI Taxonomy" id="13221"/>
    <lineage>
        <taxon>Eukaryota</taxon>
        <taxon>Haptista</taxon>
        <taxon>Haptophyta</taxon>
        <taxon>Prymnesiophyceae</taxon>
        <taxon>Isochrysidales</taxon>
        <taxon>Isochrysidaceae</taxon>
        <taxon>Chrysotila</taxon>
    </lineage>
</organism>
<dbReference type="SMART" id="SM00738">
    <property type="entry name" value="NGN"/>
    <property type="match status" value="1"/>
</dbReference>
<dbReference type="InterPro" id="IPR043425">
    <property type="entry name" value="NusG-like"/>
</dbReference>
<dbReference type="Pfam" id="PF02037">
    <property type="entry name" value="SAP"/>
    <property type="match status" value="1"/>
</dbReference>
<keyword evidence="2" id="KW-0805">Transcription regulation</keyword>
<dbReference type="Gene3D" id="2.30.30.30">
    <property type="match status" value="1"/>
</dbReference>
<sequence>MGALRPTMKTTSTAAMAAIVPVWQLRPSKPLLLLLASLGILAKPASALVFAVSHSTQFGVQVRDPTHVLSSTRCRAVLEVDALCRMLKGDAEALAEALSLSPKHGRTHCTTSLQPISVRLCQRSLSMKVSGNVELDFAFDEDEEDDDSEEEGSTVDNIDEIHNMTVAQIKEELVKFGLKGRGRKADMVAQLQNAVMRKKSGLDMHDTEVNEDPEPKWYMVQTANGFERAVETYLKLTVDVQRLGDQITDTFLPIMEGATSVRESSVMPSYIFVRMKMNKQLYELVSNMQYVVNFVGADRGGRTRSGQMQGTRGFVLPLPVTEEKMAHVRSLTKQQVADAVEEFSSQFAVGDTVEVTKGPFKGMRGNVSDAAGEDITVLLAVMGVETPVPLHASQCAKAEEAAEA</sequence>
<dbReference type="SUPFAM" id="SSF68906">
    <property type="entry name" value="SAP domain"/>
    <property type="match status" value="1"/>
</dbReference>
<dbReference type="GO" id="GO:0006354">
    <property type="term" value="P:DNA-templated transcription elongation"/>
    <property type="evidence" value="ECO:0007669"/>
    <property type="project" value="InterPro"/>
</dbReference>
<evidence type="ECO:0000256" key="2">
    <source>
        <dbReference type="ARBA" id="ARBA00023015"/>
    </source>
</evidence>
<dbReference type="SUPFAM" id="SSF50104">
    <property type="entry name" value="Translation proteins SH3-like domain"/>
    <property type="match status" value="1"/>
</dbReference>
<dbReference type="InterPro" id="IPR006645">
    <property type="entry name" value="NGN-like_dom"/>
</dbReference>
<protein>
    <recommendedName>
        <fullName evidence="4">SAP domain-containing protein</fullName>
    </recommendedName>
</protein>
<proteinExistence type="predicted"/>
<dbReference type="Gene3D" id="3.30.70.940">
    <property type="entry name" value="NusG, N-terminal domain"/>
    <property type="match status" value="1"/>
</dbReference>